<sequence length="324" mass="36837">MSFSRPDDPSYNHQYAHINGIRMHFIDVGPRDGLPLVLVHGFPDLWWGWRNQIHALRDTYRVIVADNRGFGETDSPPARDSYGRKTIAQDYASLLDHLKIDRAVFIGHDWGADFVWKMSLFHPTRVVAVAAFCSPYFPRTPACVPLDALVRVLPSLEYQLFFNEPETPAILTANVEAFLCLMYGDRVVKGHDGFPDRLRAVHDLQFEYPRPPLLSPVDFDFYVAQYRRTTLTGPLNWYKVLDLDWADEANAPVEIQHEALFVAAGKDIALPVHASDAMVQVVPHLTRKVIDGASHWILWDSPDQVNSILCEWLATVAVKYKMGV</sequence>
<dbReference type="PRINTS" id="PR00412">
    <property type="entry name" value="EPOXHYDRLASE"/>
</dbReference>
<dbReference type="PANTHER" id="PTHR43329">
    <property type="entry name" value="EPOXIDE HYDROLASE"/>
    <property type="match status" value="1"/>
</dbReference>
<gene>
    <name evidence="5" type="primary">Aste57867_8652</name>
    <name evidence="4" type="ORF">As57867_008618</name>
    <name evidence="5" type="ORF">ASTE57867_8652</name>
</gene>
<evidence type="ECO:0000313" key="4">
    <source>
        <dbReference type="EMBL" id="KAF0700853.1"/>
    </source>
</evidence>
<comment type="similarity">
    <text evidence="2">Belongs to the AB hydrolase superfamily. Epoxide hydrolase family.</text>
</comment>
<proteinExistence type="inferred from homology"/>
<name>A0A485KKV0_9STRA</name>
<evidence type="ECO:0000259" key="3">
    <source>
        <dbReference type="Pfam" id="PF00561"/>
    </source>
</evidence>
<dbReference type="OrthoDB" id="408373at2759"/>
<dbReference type="InterPro" id="IPR000639">
    <property type="entry name" value="Epox_hydrolase-like"/>
</dbReference>
<accession>A0A485KKV0</accession>
<dbReference type="EMBL" id="CAADRA010005131">
    <property type="protein sequence ID" value="VFT85538.1"/>
    <property type="molecule type" value="Genomic_DNA"/>
</dbReference>
<keyword evidence="6" id="KW-1185">Reference proteome</keyword>
<evidence type="ECO:0000256" key="1">
    <source>
        <dbReference type="ARBA" id="ARBA00022801"/>
    </source>
</evidence>
<dbReference type="InterPro" id="IPR000073">
    <property type="entry name" value="AB_hydrolase_1"/>
</dbReference>
<reference evidence="4" key="2">
    <citation type="submission" date="2019-06" db="EMBL/GenBank/DDBJ databases">
        <title>Genomics analysis of Aphanomyces spp. identifies a new class of oomycete effector associated with host adaptation.</title>
        <authorList>
            <person name="Gaulin E."/>
        </authorList>
    </citation>
    <scope>NUCLEOTIDE SEQUENCE</scope>
    <source>
        <strain evidence="4">CBS 578.67</strain>
    </source>
</reference>
<organism evidence="5 6">
    <name type="scientific">Aphanomyces stellatus</name>
    <dbReference type="NCBI Taxonomy" id="120398"/>
    <lineage>
        <taxon>Eukaryota</taxon>
        <taxon>Sar</taxon>
        <taxon>Stramenopiles</taxon>
        <taxon>Oomycota</taxon>
        <taxon>Saprolegniomycetes</taxon>
        <taxon>Saprolegniales</taxon>
        <taxon>Verrucalvaceae</taxon>
        <taxon>Aphanomyces</taxon>
    </lineage>
</organism>
<dbReference type="SUPFAM" id="SSF53474">
    <property type="entry name" value="alpha/beta-Hydrolases"/>
    <property type="match status" value="1"/>
</dbReference>
<reference evidence="5 6" key="1">
    <citation type="submission" date="2019-03" db="EMBL/GenBank/DDBJ databases">
        <authorList>
            <person name="Gaulin E."/>
            <person name="Dumas B."/>
        </authorList>
    </citation>
    <scope>NUCLEOTIDE SEQUENCE [LARGE SCALE GENOMIC DNA]</scope>
    <source>
        <strain evidence="5">CBS 568.67</strain>
    </source>
</reference>
<evidence type="ECO:0000313" key="6">
    <source>
        <dbReference type="Proteomes" id="UP000332933"/>
    </source>
</evidence>
<evidence type="ECO:0000313" key="5">
    <source>
        <dbReference type="EMBL" id="VFT85538.1"/>
    </source>
</evidence>
<feature type="domain" description="AB hydrolase-1" evidence="3">
    <location>
        <begin position="35"/>
        <end position="302"/>
    </location>
</feature>
<evidence type="ECO:0000256" key="2">
    <source>
        <dbReference type="ARBA" id="ARBA00038334"/>
    </source>
</evidence>
<dbReference type="GO" id="GO:0016787">
    <property type="term" value="F:hydrolase activity"/>
    <property type="evidence" value="ECO:0007669"/>
    <property type="project" value="UniProtKB-KW"/>
</dbReference>
<dbReference type="InterPro" id="IPR029058">
    <property type="entry name" value="AB_hydrolase_fold"/>
</dbReference>
<protein>
    <submittedName>
        <fullName evidence="5">Aste57867_8652 protein</fullName>
    </submittedName>
</protein>
<dbReference type="Proteomes" id="UP000332933">
    <property type="component" value="Unassembled WGS sequence"/>
</dbReference>
<dbReference type="AlphaFoldDB" id="A0A485KKV0"/>
<dbReference type="Pfam" id="PF00561">
    <property type="entry name" value="Abhydrolase_1"/>
    <property type="match status" value="1"/>
</dbReference>
<keyword evidence="1" id="KW-0378">Hydrolase</keyword>
<dbReference type="EMBL" id="VJMH01005110">
    <property type="protein sequence ID" value="KAF0700853.1"/>
    <property type="molecule type" value="Genomic_DNA"/>
</dbReference>
<dbReference type="Gene3D" id="3.40.50.1820">
    <property type="entry name" value="alpha/beta hydrolase"/>
    <property type="match status" value="1"/>
</dbReference>